<accession>D8SG29</accession>
<dbReference type="InParanoid" id="D8SG29"/>
<dbReference type="EMBL" id="GL377618">
    <property type="protein sequence ID" value="EFJ16609.1"/>
    <property type="molecule type" value="Genomic_DNA"/>
</dbReference>
<feature type="non-terminal residue" evidence="1">
    <location>
        <position position="57"/>
    </location>
</feature>
<sequence>KPQCGDDKTREAAIEAEVDRVKKLPRSSAYAIHRLKVLGKMLDLLKIPRQVSSERRV</sequence>
<dbReference type="AlphaFoldDB" id="D8SG29"/>
<dbReference type="KEGG" id="smo:SELMODRAFT_39415"/>
<evidence type="ECO:0000313" key="1">
    <source>
        <dbReference type="EMBL" id="EFJ16609.1"/>
    </source>
</evidence>
<proteinExistence type="predicted"/>
<feature type="non-terminal residue" evidence="1">
    <location>
        <position position="1"/>
    </location>
</feature>
<dbReference type="STRING" id="88036.D8SG29"/>
<organism evidence="2">
    <name type="scientific">Selaginella moellendorffii</name>
    <name type="common">Spikemoss</name>
    <dbReference type="NCBI Taxonomy" id="88036"/>
    <lineage>
        <taxon>Eukaryota</taxon>
        <taxon>Viridiplantae</taxon>
        <taxon>Streptophyta</taxon>
        <taxon>Embryophyta</taxon>
        <taxon>Tracheophyta</taxon>
        <taxon>Lycopodiopsida</taxon>
        <taxon>Selaginellales</taxon>
        <taxon>Selaginellaceae</taxon>
        <taxon>Selaginella</taxon>
    </lineage>
</organism>
<name>D8SG29_SELML</name>
<protein>
    <submittedName>
        <fullName evidence="1">Uncharacterized protein</fullName>
    </submittedName>
</protein>
<evidence type="ECO:0000313" key="2">
    <source>
        <dbReference type="Proteomes" id="UP000001514"/>
    </source>
</evidence>
<keyword evidence="2" id="KW-1185">Reference proteome</keyword>
<dbReference type="HOGENOM" id="CLU_165102_1_0_1"/>
<reference evidence="1 2" key="1">
    <citation type="journal article" date="2011" name="Science">
        <title>The Selaginella genome identifies genetic changes associated with the evolution of vascular plants.</title>
        <authorList>
            <person name="Banks J.A."/>
            <person name="Nishiyama T."/>
            <person name="Hasebe M."/>
            <person name="Bowman J.L."/>
            <person name="Gribskov M."/>
            <person name="dePamphilis C."/>
            <person name="Albert V.A."/>
            <person name="Aono N."/>
            <person name="Aoyama T."/>
            <person name="Ambrose B.A."/>
            <person name="Ashton N.W."/>
            <person name="Axtell M.J."/>
            <person name="Barker E."/>
            <person name="Barker M.S."/>
            <person name="Bennetzen J.L."/>
            <person name="Bonawitz N.D."/>
            <person name="Chapple C."/>
            <person name="Cheng C."/>
            <person name="Correa L.G."/>
            <person name="Dacre M."/>
            <person name="DeBarry J."/>
            <person name="Dreyer I."/>
            <person name="Elias M."/>
            <person name="Engstrom E.M."/>
            <person name="Estelle M."/>
            <person name="Feng L."/>
            <person name="Finet C."/>
            <person name="Floyd S.K."/>
            <person name="Frommer W.B."/>
            <person name="Fujita T."/>
            <person name="Gramzow L."/>
            <person name="Gutensohn M."/>
            <person name="Harholt J."/>
            <person name="Hattori M."/>
            <person name="Heyl A."/>
            <person name="Hirai T."/>
            <person name="Hiwatashi Y."/>
            <person name="Ishikawa M."/>
            <person name="Iwata M."/>
            <person name="Karol K.G."/>
            <person name="Koehler B."/>
            <person name="Kolukisaoglu U."/>
            <person name="Kubo M."/>
            <person name="Kurata T."/>
            <person name="Lalonde S."/>
            <person name="Li K."/>
            <person name="Li Y."/>
            <person name="Litt A."/>
            <person name="Lyons E."/>
            <person name="Manning G."/>
            <person name="Maruyama T."/>
            <person name="Michael T.P."/>
            <person name="Mikami K."/>
            <person name="Miyazaki S."/>
            <person name="Morinaga S."/>
            <person name="Murata T."/>
            <person name="Mueller-Roeber B."/>
            <person name="Nelson D.R."/>
            <person name="Obara M."/>
            <person name="Oguri Y."/>
            <person name="Olmstead R.G."/>
            <person name="Onodera N."/>
            <person name="Petersen B.L."/>
            <person name="Pils B."/>
            <person name="Prigge M."/>
            <person name="Rensing S.A."/>
            <person name="Riano-Pachon D.M."/>
            <person name="Roberts A.W."/>
            <person name="Sato Y."/>
            <person name="Scheller H.V."/>
            <person name="Schulz B."/>
            <person name="Schulz C."/>
            <person name="Shakirov E.V."/>
            <person name="Shibagaki N."/>
            <person name="Shinohara N."/>
            <person name="Shippen D.E."/>
            <person name="Soerensen I."/>
            <person name="Sotooka R."/>
            <person name="Sugimoto N."/>
            <person name="Sugita M."/>
            <person name="Sumikawa N."/>
            <person name="Tanurdzic M."/>
            <person name="Theissen G."/>
            <person name="Ulvskov P."/>
            <person name="Wakazuki S."/>
            <person name="Weng J.K."/>
            <person name="Willats W.W."/>
            <person name="Wipf D."/>
            <person name="Wolf P.G."/>
            <person name="Yang L."/>
            <person name="Zimmer A.D."/>
            <person name="Zhu Q."/>
            <person name="Mitros T."/>
            <person name="Hellsten U."/>
            <person name="Loque D."/>
            <person name="Otillar R."/>
            <person name="Salamov A."/>
            <person name="Schmutz J."/>
            <person name="Shapiro H."/>
            <person name="Lindquist E."/>
            <person name="Lucas S."/>
            <person name="Rokhsar D."/>
            <person name="Grigoriev I.V."/>
        </authorList>
    </citation>
    <scope>NUCLEOTIDE SEQUENCE [LARGE SCALE GENOMIC DNA]</scope>
</reference>
<gene>
    <name evidence="1" type="ORF">SELMODRAFT_39415</name>
</gene>
<dbReference type="Gramene" id="EFJ16609">
    <property type="protein sequence ID" value="EFJ16609"/>
    <property type="gene ID" value="SELMODRAFT_39415"/>
</dbReference>
<dbReference type="Proteomes" id="UP000001514">
    <property type="component" value="Unassembled WGS sequence"/>
</dbReference>